<dbReference type="SUPFAM" id="SSF56300">
    <property type="entry name" value="Metallo-dependent phosphatases"/>
    <property type="match status" value="1"/>
</dbReference>
<comment type="cofactor">
    <cofactor evidence="2">
        <name>a divalent metal cation</name>
        <dbReference type="ChEBI" id="CHEBI:60240"/>
    </cofactor>
</comment>
<comment type="caution">
    <text evidence="4">The sequence shown here is derived from an EMBL/GenBank/DDBJ whole genome shotgun (WGS) entry which is preliminary data.</text>
</comment>
<dbReference type="Gene3D" id="3.60.21.10">
    <property type="match status" value="1"/>
</dbReference>
<accession>A0A9D1STK3</accession>
<dbReference type="NCBIfam" id="TIGR00040">
    <property type="entry name" value="yfcE"/>
    <property type="match status" value="1"/>
</dbReference>
<dbReference type="Proteomes" id="UP000824128">
    <property type="component" value="Unassembled WGS sequence"/>
</dbReference>
<dbReference type="InterPro" id="IPR041802">
    <property type="entry name" value="MPP_YfcE"/>
</dbReference>
<dbReference type="EMBL" id="DVNZ01000133">
    <property type="protein sequence ID" value="HIU94332.1"/>
    <property type="molecule type" value="Genomic_DNA"/>
</dbReference>
<name>A0A9D1STK3_9FIRM</name>
<feature type="domain" description="Calcineurin-like phosphoesterase" evidence="3">
    <location>
        <begin position="1"/>
        <end position="144"/>
    </location>
</feature>
<protein>
    <recommendedName>
        <fullName evidence="2">Phosphoesterase</fullName>
        <ecNumber evidence="2">3.1.4.-</ecNumber>
    </recommendedName>
</protein>
<organism evidence="4 5">
    <name type="scientific">Candidatus Aphodomorpha intestinavium</name>
    <dbReference type="NCBI Taxonomy" id="2840672"/>
    <lineage>
        <taxon>Bacteria</taxon>
        <taxon>Bacillati</taxon>
        <taxon>Bacillota</taxon>
        <taxon>Clostridia</taxon>
        <taxon>Eubacteriales</taxon>
        <taxon>Candidatus Aphodomorpha</taxon>
    </lineage>
</organism>
<dbReference type="CDD" id="cd00841">
    <property type="entry name" value="MPP_YfcE"/>
    <property type="match status" value="1"/>
</dbReference>
<keyword evidence="2" id="KW-0479">Metal-binding</keyword>
<proteinExistence type="inferred from homology"/>
<dbReference type="InterPro" id="IPR029052">
    <property type="entry name" value="Metallo-depent_PP-like"/>
</dbReference>
<reference evidence="4" key="1">
    <citation type="submission" date="2020-10" db="EMBL/GenBank/DDBJ databases">
        <authorList>
            <person name="Gilroy R."/>
        </authorList>
    </citation>
    <scope>NUCLEOTIDE SEQUENCE</scope>
    <source>
        <strain evidence="4">ChiGjej2B2-16831</strain>
    </source>
</reference>
<dbReference type="GO" id="GO:0046872">
    <property type="term" value="F:metal ion binding"/>
    <property type="evidence" value="ECO:0007669"/>
    <property type="project" value="UniProtKB-KW"/>
</dbReference>
<dbReference type="InterPro" id="IPR024654">
    <property type="entry name" value="Calcineurin-like_PHP_lpxH"/>
</dbReference>
<sequence>MRIAVFSDTHGNLSRLPAAQARLGRVDAVIHLGDHCRDAERIARAFGAPCLAVRGNCDIGADAPLLRVAELGGARLLCVHGHLVPGPDALSYRAEQERCGAALFGHTHIQWIETRGGVLLVNPGSLSRPRGGSPCGCALLTIEQGAIRAQPIAL</sequence>
<evidence type="ECO:0000259" key="3">
    <source>
        <dbReference type="Pfam" id="PF12850"/>
    </source>
</evidence>
<dbReference type="AlphaFoldDB" id="A0A9D1STK3"/>
<evidence type="ECO:0000313" key="4">
    <source>
        <dbReference type="EMBL" id="HIU94332.1"/>
    </source>
</evidence>
<dbReference type="PANTHER" id="PTHR11124">
    <property type="entry name" value="VACUOLAR SORTING PROTEIN VPS29"/>
    <property type="match status" value="1"/>
</dbReference>
<gene>
    <name evidence="4" type="ORF">IAD24_04160</name>
</gene>
<comment type="similarity">
    <text evidence="1 2">Belongs to the metallophosphoesterase superfamily. YfcE family.</text>
</comment>
<evidence type="ECO:0000313" key="5">
    <source>
        <dbReference type="Proteomes" id="UP000824128"/>
    </source>
</evidence>
<reference evidence="4" key="2">
    <citation type="journal article" date="2021" name="PeerJ">
        <title>Extensive microbial diversity within the chicken gut microbiome revealed by metagenomics and culture.</title>
        <authorList>
            <person name="Gilroy R."/>
            <person name="Ravi A."/>
            <person name="Getino M."/>
            <person name="Pursley I."/>
            <person name="Horton D.L."/>
            <person name="Alikhan N.F."/>
            <person name="Baker D."/>
            <person name="Gharbi K."/>
            <person name="Hall N."/>
            <person name="Watson M."/>
            <person name="Adriaenssens E.M."/>
            <person name="Foster-Nyarko E."/>
            <person name="Jarju S."/>
            <person name="Secka A."/>
            <person name="Antonio M."/>
            <person name="Oren A."/>
            <person name="Chaudhuri R.R."/>
            <person name="La Ragione R."/>
            <person name="Hildebrand F."/>
            <person name="Pallen M.J."/>
        </authorList>
    </citation>
    <scope>NUCLEOTIDE SEQUENCE</scope>
    <source>
        <strain evidence="4">ChiGjej2B2-16831</strain>
    </source>
</reference>
<dbReference type="GO" id="GO:0016787">
    <property type="term" value="F:hydrolase activity"/>
    <property type="evidence" value="ECO:0007669"/>
    <property type="project" value="UniProtKB-UniRule"/>
</dbReference>
<evidence type="ECO:0000256" key="2">
    <source>
        <dbReference type="RuleBase" id="RU362039"/>
    </source>
</evidence>
<evidence type="ECO:0000256" key="1">
    <source>
        <dbReference type="ARBA" id="ARBA00008950"/>
    </source>
</evidence>
<dbReference type="InterPro" id="IPR000979">
    <property type="entry name" value="Phosphodiesterase_MJ0936/Vps29"/>
</dbReference>
<dbReference type="EC" id="3.1.4.-" evidence="2"/>
<dbReference type="Pfam" id="PF12850">
    <property type="entry name" value="Metallophos_2"/>
    <property type="match status" value="1"/>
</dbReference>